<dbReference type="RefSeq" id="WP_131555794.1">
    <property type="nucleotide sequence ID" value="NZ_SJSK01000010.1"/>
</dbReference>
<sequence length="191" mass="22198">MKFKHQLLITTGCILYIISFFLETANYQPYSTAGLLLSPILTIIGLIYWLKFYKTTKGHYPNFFKKWKEYLSKMKLNPFNGIIFLFKNVLSFWTLAIVFWMISTLVFDLIFKQSNAFRETQAYCKSNKEILLKTGKIKYFGIFVSGKITADDETGDAEFYFTIVGAKGNFSAKSELTKIEDKWTVDNVQLQ</sequence>
<dbReference type="AlphaFoldDB" id="A0A4R0MIN8"/>
<keyword evidence="1" id="KW-0472">Membrane</keyword>
<dbReference type="EMBL" id="SJSK01000010">
    <property type="protein sequence ID" value="TCC86448.1"/>
    <property type="molecule type" value="Genomic_DNA"/>
</dbReference>
<comment type="caution">
    <text evidence="2">The sequence shown here is derived from an EMBL/GenBank/DDBJ whole genome shotgun (WGS) entry which is preliminary data.</text>
</comment>
<gene>
    <name evidence="2" type="ORF">EZ428_23565</name>
</gene>
<evidence type="ECO:0000313" key="3">
    <source>
        <dbReference type="Proteomes" id="UP000292884"/>
    </source>
</evidence>
<reference evidence="2 3" key="1">
    <citation type="submission" date="2019-02" db="EMBL/GenBank/DDBJ databases">
        <title>Pedobacter sp. RP-1-13 sp. nov., isolated from Arctic soil.</title>
        <authorList>
            <person name="Dahal R.H."/>
        </authorList>
    </citation>
    <scope>NUCLEOTIDE SEQUENCE [LARGE SCALE GENOMIC DNA]</scope>
    <source>
        <strain evidence="2 3">RP-1-13</strain>
    </source>
</reference>
<evidence type="ECO:0000313" key="2">
    <source>
        <dbReference type="EMBL" id="TCC86448.1"/>
    </source>
</evidence>
<evidence type="ECO:0000256" key="1">
    <source>
        <dbReference type="SAM" id="Phobius"/>
    </source>
</evidence>
<keyword evidence="3" id="KW-1185">Reference proteome</keyword>
<dbReference type="Proteomes" id="UP000292884">
    <property type="component" value="Unassembled WGS sequence"/>
</dbReference>
<feature type="transmembrane region" description="Helical" evidence="1">
    <location>
        <begin position="30"/>
        <end position="50"/>
    </location>
</feature>
<feature type="transmembrane region" description="Helical" evidence="1">
    <location>
        <begin position="92"/>
        <end position="111"/>
    </location>
</feature>
<accession>A0A4R0MIN8</accession>
<organism evidence="2 3">
    <name type="scientific">Pedobacter frigiditerrae</name>
    <dbReference type="NCBI Taxonomy" id="2530452"/>
    <lineage>
        <taxon>Bacteria</taxon>
        <taxon>Pseudomonadati</taxon>
        <taxon>Bacteroidota</taxon>
        <taxon>Sphingobacteriia</taxon>
        <taxon>Sphingobacteriales</taxon>
        <taxon>Sphingobacteriaceae</taxon>
        <taxon>Pedobacter</taxon>
    </lineage>
</organism>
<keyword evidence="1" id="KW-1133">Transmembrane helix</keyword>
<keyword evidence="1" id="KW-0812">Transmembrane</keyword>
<dbReference type="OrthoDB" id="9814143at2"/>
<proteinExistence type="predicted"/>
<feature type="transmembrane region" description="Helical" evidence="1">
    <location>
        <begin position="7"/>
        <end position="24"/>
    </location>
</feature>
<name>A0A4R0MIN8_9SPHI</name>
<protein>
    <submittedName>
        <fullName evidence="2">Uncharacterized protein</fullName>
    </submittedName>
</protein>